<reference evidence="1" key="1">
    <citation type="submission" date="2018-05" db="EMBL/GenBank/DDBJ databases">
        <authorList>
            <person name="Lanie J.A."/>
            <person name="Ng W.-L."/>
            <person name="Kazmierczak K.M."/>
            <person name="Andrzejewski T.M."/>
            <person name="Davidsen T.M."/>
            <person name="Wayne K.J."/>
            <person name="Tettelin H."/>
            <person name="Glass J.I."/>
            <person name="Rusch D."/>
            <person name="Podicherti R."/>
            <person name="Tsui H.-C.T."/>
            <person name="Winkler M.E."/>
        </authorList>
    </citation>
    <scope>NUCLEOTIDE SEQUENCE</scope>
</reference>
<sequence>KRQLEQVIGVMNHTINLITKEGS</sequence>
<evidence type="ECO:0000313" key="1">
    <source>
        <dbReference type="EMBL" id="SVC46449.1"/>
    </source>
</evidence>
<organism evidence="1">
    <name type="scientific">marine metagenome</name>
    <dbReference type="NCBI Taxonomy" id="408172"/>
    <lineage>
        <taxon>unclassified sequences</taxon>
        <taxon>metagenomes</taxon>
        <taxon>ecological metagenomes</taxon>
    </lineage>
</organism>
<name>A0A382MC58_9ZZZZ</name>
<feature type="non-terminal residue" evidence="1">
    <location>
        <position position="1"/>
    </location>
</feature>
<dbReference type="AlphaFoldDB" id="A0A382MC58"/>
<gene>
    <name evidence="1" type="ORF">METZ01_LOCUS299303</name>
</gene>
<protein>
    <submittedName>
        <fullName evidence="1">Uncharacterized protein</fullName>
    </submittedName>
</protein>
<dbReference type="EMBL" id="UINC01092670">
    <property type="protein sequence ID" value="SVC46449.1"/>
    <property type="molecule type" value="Genomic_DNA"/>
</dbReference>
<accession>A0A382MC58</accession>
<proteinExistence type="predicted"/>